<accession>A0A2M7AXT0</accession>
<dbReference type="PANTHER" id="PTHR11922">
    <property type="entry name" value="GMP SYNTHASE-RELATED"/>
    <property type="match status" value="1"/>
</dbReference>
<dbReference type="InterPro" id="IPR029062">
    <property type="entry name" value="Class_I_gatase-like"/>
</dbReference>
<dbReference type="Pfam" id="PF00117">
    <property type="entry name" value="GATase"/>
    <property type="match status" value="1"/>
</dbReference>
<dbReference type="PANTHER" id="PTHR11922:SF2">
    <property type="entry name" value="GMP SYNTHASE [GLUTAMINE-HYDROLYZING]"/>
    <property type="match status" value="1"/>
</dbReference>
<dbReference type="UniPathway" id="UPA00189">
    <property type="reaction ID" value="UER00296"/>
</dbReference>
<keyword evidence="5 10" id="KW-0547">Nucleotide-binding</keyword>
<gene>
    <name evidence="12" type="ORF">COS76_00720</name>
</gene>
<sequence length="507" mass="56095">MQIAIIDLGSQYTQLISRALRALGVRSIILAPDQVNAWLKNNRPKGMILSGGYASVYESNAPQPPTGILDLGTPILGICYGMQWLVSKLNGKICAPYSQKQYGKTQVIFNIDDELSADIPNDKNGNVTWMSHGDSIDQLPKGFLTIAYSATTDRQIVGISNLDKKIWGVMFHPEVTQTEHGQTIFANFLFRICKCCKDWSGLGAIHNIREKAQLLIKGEKAILGFSGGVDSSTVGAAIGPTLGPNLLAICIDAGNLRQDELTEIKHNAQVAGVRLKIVHAQRRFLKALQGITDPQRKRRIFQKLYGQILLTQAEKFGAQWLIQGTLAPDKIESGKVGQSTVIKTHHNTGKISLKQWDPLAEFFKYEIRDLARKLGLPPGISERQPFPGPGLFVRIIDTPVTVEKLQIVRWADKQVTKTLRRHDIYHEISQLVIALTGRSVGVKGDARVYGWTITVRPVITLDFMTTTGYHIPSGIKTEIENALTQHPKIVRVAFDTTSKPPATIELE</sequence>
<dbReference type="InterPro" id="IPR001674">
    <property type="entry name" value="GMP_synth_C"/>
</dbReference>
<keyword evidence="7 10" id="KW-0658">Purine biosynthesis</keyword>
<keyword evidence="6 10" id="KW-0332">GMP biosynthesis</keyword>
<evidence type="ECO:0000259" key="11">
    <source>
        <dbReference type="PROSITE" id="PS51553"/>
    </source>
</evidence>
<dbReference type="Pfam" id="PF00958">
    <property type="entry name" value="GMP_synt_C"/>
    <property type="match status" value="1"/>
</dbReference>
<dbReference type="SUPFAM" id="SSF52317">
    <property type="entry name" value="Class I glutamine amidotransferase-like"/>
    <property type="match status" value="1"/>
</dbReference>
<dbReference type="Proteomes" id="UP000228775">
    <property type="component" value="Unassembled WGS sequence"/>
</dbReference>
<evidence type="ECO:0000256" key="4">
    <source>
        <dbReference type="ARBA" id="ARBA00022598"/>
    </source>
</evidence>
<dbReference type="SUPFAM" id="SSF52402">
    <property type="entry name" value="Adenine nucleotide alpha hydrolases-like"/>
    <property type="match status" value="1"/>
</dbReference>
<dbReference type="EMBL" id="PEVY01000015">
    <property type="protein sequence ID" value="PIU75444.1"/>
    <property type="molecule type" value="Genomic_DNA"/>
</dbReference>
<organism evidence="12 13">
    <name type="scientific">Candidatus Portnoybacteria bacterium CG06_land_8_20_14_3_00_39_12</name>
    <dbReference type="NCBI Taxonomy" id="1974809"/>
    <lineage>
        <taxon>Bacteria</taxon>
        <taxon>Candidatus Portnoyibacteriota</taxon>
    </lineage>
</organism>
<dbReference type="NCBIfam" id="NF000848">
    <property type="entry name" value="PRK00074.1"/>
    <property type="match status" value="1"/>
</dbReference>
<evidence type="ECO:0000256" key="5">
    <source>
        <dbReference type="ARBA" id="ARBA00022741"/>
    </source>
</evidence>
<evidence type="ECO:0000256" key="6">
    <source>
        <dbReference type="ARBA" id="ARBA00022749"/>
    </source>
</evidence>
<dbReference type="GO" id="GO:0005829">
    <property type="term" value="C:cytosol"/>
    <property type="evidence" value="ECO:0007669"/>
    <property type="project" value="TreeGrafter"/>
</dbReference>
<evidence type="ECO:0000256" key="8">
    <source>
        <dbReference type="ARBA" id="ARBA00022840"/>
    </source>
</evidence>
<dbReference type="InterPro" id="IPR022310">
    <property type="entry name" value="NAD/GMP_synthase"/>
</dbReference>
<evidence type="ECO:0000313" key="13">
    <source>
        <dbReference type="Proteomes" id="UP000228775"/>
    </source>
</evidence>
<dbReference type="AlphaFoldDB" id="A0A2M7AXT0"/>
<dbReference type="Gene3D" id="3.40.50.880">
    <property type="match status" value="1"/>
</dbReference>
<comment type="function">
    <text evidence="1">Catalyzes the synthesis of GMP from XMP.</text>
</comment>
<evidence type="ECO:0000256" key="10">
    <source>
        <dbReference type="PROSITE-ProRule" id="PRU00886"/>
    </source>
</evidence>
<comment type="caution">
    <text evidence="12">The sequence shown here is derived from an EMBL/GenBank/DDBJ whole genome shotgun (WGS) entry which is preliminary data.</text>
</comment>
<dbReference type="EC" id="6.3.5.2" evidence="3"/>
<dbReference type="Gene3D" id="3.40.50.620">
    <property type="entry name" value="HUPs"/>
    <property type="match status" value="1"/>
</dbReference>
<dbReference type="InterPro" id="IPR014729">
    <property type="entry name" value="Rossmann-like_a/b/a_fold"/>
</dbReference>
<dbReference type="GO" id="GO:0005524">
    <property type="term" value="F:ATP binding"/>
    <property type="evidence" value="ECO:0007669"/>
    <property type="project" value="UniProtKB-UniRule"/>
</dbReference>
<evidence type="ECO:0000256" key="3">
    <source>
        <dbReference type="ARBA" id="ARBA00012746"/>
    </source>
</evidence>
<evidence type="ECO:0000256" key="2">
    <source>
        <dbReference type="ARBA" id="ARBA00005153"/>
    </source>
</evidence>
<keyword evidence="4" id="KW-0436">Ligase</keyword>
<dbReference type="InterPro" id="IPR004739">
    <property type="entry name" value="GMP_synth_GATase"/>
</dbReference>
<dbReference type="CDD" id="cd01742">
    <property type="entry name" value="GATase1_GMP_Synthase"/>
    <property type="match status" value="1"/>
</dbReference>
<reference evidence="13" key="1">
    <citation type="submission" date="2017-09" db="EMBL/GenBank/DDBJ databases">
        <title>Depth-based differentiation of microbial function through sediment-hosted aquifers and enrichment of novel symbionts in the deep terrestrial subsurface.</title>
        <authorList>
            <person name="Probst A.J."/>
            <person name="Ladd B."/>
            <person name="Jarett J.K."/>
            <person name="Geller-Mcgrath D.E."/>
            <person name="Sieber C.M.K."/>
            <person name="Emerson J.B."/>
            <person name="Anantharaman K."/>
            <person name="Thomas B.C."/>
            <person name="Malmstrom R."/>
            <person name="Stieglmeier M."/>
            <person name="Klingl A."/>
            <person name="Woyke T."/>
            <person name="Ryan C.M."/>
            <person name="Banfield J.F."/>
        </authorList>
    </citation>
    <scope>NUCLEOTIDE SEQUENCE [LARGE SCALE GENOMIC DNA]</scope>
</reference>
<dbReference type="CDD" id="cd01997">
    <property type="entry name" value="GMP_synthase_C"/>
    <property type="match status" value="1"/>
</dbReference>
<feature type="binding site" evidence="10">
    <location>
        <begin position="226"/>
        <end position="232"/>
    </location>
    <ligand>
        <name>ATP</name>
        <dbReference type="ChEBI" id="CHEBI:30616"/>
    </ligand>
</feature>
<name>A0A2M7AXT0_9BACT</name>
<evidence type="ECO:0000256" key="1">
    <source>
        <dbReference type="ARBA" id="ARBA00002332"/>
    </source>
</evidence>
<evidence type="ECO:0000256" key="7">
    <source>
        <dbReference type="ARBA" id="ARBA00022755"/>
    </source>
</evidence>
<keyword evidence="8 10" id="KW-0067">ATP-binding</keyword>
<dbReference type="PROSITE" id="PS51273">
    <property type="entry name" value="GATASE_TYPE_1"/>
    <property type="match status" value="1"/>
</dbReference>
<keyword evidence="9" id="KW-0315">Glutamine amidotransferase</keyword>
<evidence type="ECO:0000313" key="12">
    <source>
        <dbReference type="EMBL" id="PIU75444.1"/>
    </source>
</evidence>
<dbReference type="InterPro" id="IPR025777">
    <property type="entry name" value="GMPS_ATP_PPase_dom"/>
</dbReference>
<feature type="domain" description="GMPS ATP-PPase" evidence="11">
    <location>
        <begin position="199"/>
        <end position="383"/>
    </location>
</feature>
<protein>
    <recommendedName>
        <fullName evidence="3">GMP synthase (glutamine-hydrolyzing)</fullName>
        <ecNumber evidence="3">6.3.5.2</ecNumber>
    </recommendedName>
</protein>
<proteinExistence type="predicted"/>
<dbReference type="InterPro" id="IPR017926">
    <property type="entry name" value="GATASE"/>
</dbReference>
<evidence type="ECO:0000256" key="9">
    <source>
        <dbReference type="ARBA" id="ARBA00022962"/>
    </source>
</evidence>
<dbReference type="Pfam" id="PF02540">
    <property type="entry name" value="NAD_synthase"/>
    <property type="match status" value="1"/>
</dbReference>
<dbReference type="NCBIfam" id="TIGR00888">
    <property type="entry name" value="guaA_Nterm"/>
    <property type="match status" value="1"/>
</dbReference>
<dbReference type="Gene3D" id="3.30.300.10">
    <property type="match status" value="1"/>
</dbReference>
<dbReference type="GO" id="GO:0003921">
    <property type="term" value="F:GMP synthase activity"/>
    <property type="evidence" value="ECO:0007669"/>
    <property type="project" value="InterPro"/>
</dbReference>
<comment type="pathway">
    <text evidence="2">Purine metabolism; GMP biosynthesis; GMP from XMP (L-Gln route): step 1/1.</text>
</comment>
<dbReference type="PROSITE" id="PS51553">
    <property type="entry name" value="GMPS_ATP_PPASE"/>
    <property type="match status" value="1"/>
</dbReference>